<evidence type="ECO:0000313" key="1">
    <source>
        <dbReference type="EMBL" id="CAG8852342.1"/>
    </source>
</evidence>
<evidence type="ECO:0000313" key="2">
    <source>
        <dbReference type="Proteomes" id="UP000789920"/>
    </source>
</evidence>
<reference evidence="1" key="1">
    <citation type="submission" date="2021-06" db="EMBL/GenBank/DDBJ databases">
        <authorList>
            <person name="Kallberg Y."/>
            <person name="Tangrot J."/>
            <person name="Rosling A."/>
        </authorList>
    </citation>
    <scope>NUCLEOTIDE SEQUENCE</scope>
    <source>
        <strain evidence="1">MA461A</strain>
    </source>
</reference>
<keyword evidence="2" id="KW-1185">Reference proteome</keyword>
<organism evidence="1 2">
    <name type="scientific">Racocetra persica</name>
    <dbReference type="NCBI Taxonomy" id="160502"/>
    <lineage>
        <taxon>Eukaryota</taxon>
        <taxon>Fungi</taxon>
        <taxon>Fungi incertae sedis</taxon>
        <taxon>Mucoromycota</taxon>
        <taxon>Glomeromycotina</taxon>
        <taxon>Glomeromycetes</taxon>
        <taxon>Diversisporales</taxon>
        <taxon>Gigasporaceae</taxon>
        <taxon>Racocetra</taxon>
    </lineage>
</organism>
<dbReference type="EMBL" id="CAJVQC010181371">
    <property type="protein sequence ID" value="CAG8852342.1"/>
    <property type="molecule type" value="Genomic_DNA"/>
</dbReference>
<comment type="caution">
    <text evidence="1">The sequence shown here is derived from an EMBL/GenBank/DDBJ whole genome shotgun (WGS) entry which is preliminary data.</text>
</comment>
<proteinExistence type="predicted"/>
<protein>
    <submittedName>
        <fullName evidence="1">13665_t:CDS:1</fullName>
    </submittedName>
</protein>
<gene>
    <name evidence="1" type="ORF">RPERSI_LOCUS37033</name>
</gene>
<dbReference type="Proteomes" id="UP000789920">
    <property type="component" value="Unassembled WGS sequence"/>
</dbReference>
<accession>A0ACA9T0D0</accession>
<sequence>MSFKTFIGNKNTRSGKEQFPASHDDIGNETDSSMDTFIVDDL</sequence>
<name>A0ACA9T0D0_9GLOM</name>
<feature type="non-terminal residue" evidence="1">
    <location>
        <position position="42"/>
    </location>
</feature>